<dbReference type="EMBL" id="JAZGQK010000012">
    <property type="protein sequence ID" value="MEE6260087.1"/>
    <property type="molecule type" value="Genomic_DNA"/>
</dbReference>
<keyword evidence="3" id="KW-1185">Reference proteome</keyword>
<organism evidence="2 3">
    <name type="scientific">Plantactinospora sonchi</name>
    <dbReference type="NCBI Taxonomy" id="1544735"/>
    <lineage>
        <taxon>Bacteria</taxon>
        <taxon>Bacillati</taxon>
        <taxon>Actinomycetota</taxon>
        <taxon>Actinomycetes</taxon>
        <taxon>Micromonosporales</taxon>
        <taxon>Micromonosporaceae</taxon>
        <taxon>Plantactinospora</taxon>
    </lineage>
</organism>
<reference evidence="2 3" key="1">
    <citation type="submission" date="2024-01" db="EMBL/GenBank/DDBJ databases">
        <title>Genome insights into Plantactinospora sonchi sp. nov.</title>
        <authorList>
            <person name="Wang L."/>
        </authorList>
    </citation>
    <scope>NUCLEOTIDE SEQUENCE [LARGE SCALE GENOMIC DNA]</scope>
    <source>
        <strain evidence="2 3">NEAU-QY2</strain>
    </source>
</reference>
<proteinExistence type="predicted"/>
<feature type="compositionally biased region" description="Polar residues" evidence="1">
    <location>
        <begin position="107"/>
        <end position="133"/>
    </location>
</feature>
<name>A0ABU7RUA9_9ACTN</name>
<evidence type="ECO:0000313" key="2">
    <source>
        <dbReference type="EMBL" id="MEE6260087.1"/>
    </source>
</evidence>
<feature type="compositionally biased region" description="Low complexity" evidence="1">
    <location>
        <begin position="94"/>
        <end position="106"/>
    </location>
</feature>
<comment type="caution">
    <text evidence="2">The sequence shown here is derived from an EMBL/GenBank/DDBJ whole genome shotgun (WGS) entry which is preliminary data.</text>
</comment>
<dbReference type="RefSeq" id="WP_331215184.1">
    <property type="nucleotide sequence ID" value="NZ_JAZGQK010000012.1"/>
</dbReference>
<dbReference type="Proteomes" id="UP001332243">
    <property type="component" value="Unassembled WGS sequence"/>
</dbReference>
<protein>
    <submittedName>
        <fullName evidence="2">Uncharacterized protein</fullName>
    </submittedName>
</protein>
<sequence length="293" mass="31300">MNPIFGRWLPAIAETVTTRWLPAVAQNRAVRRIPAAAETVTTRWLPAIAESPAVRHLPALAEKPVARRTALAVAGLTCAAACAAVGGGVSAATTAAAPAGPATPAAYTQTTRADAPQNGTAQDRTAQDSSAQDRSNDRHSDDNPGRDALVPYGVQGDQSHVDLDDDQWDNAREIVRVARQQDVGPRGAVIGVATSLQESKLRNLGHLGAWNDHDSLGLFQQRPSSGWGAPDQLTDRDYSASAFFNGLKRVNDWRDLPLTDAAQAVQVSAYPFAYAQWEDQAADIVAHVWPHAH</sequence>
<evidence type="ECO:0000313" key="3">
    <source>
        <dbReference type="Proteomes" id="UP001332243"/>
    </source>
</evidence>
<gene>
    <name evidence="2" type="ORF">V1633_16470</name>
</gene>
<feature type="compositionally biased region" description="Basic and acidic residues" evidence="1">
    <location>
        <begin position="134"/>
        <end position="145"/>
    </location>
</feature>
<evidence type="ECO:0000256" key="1">
    <source>
        <dbReference type="SAM" id="MobiDB-lite"/>
    </source>
</evidence>
<accession>A0ABU7RUA9</accession>
<feature type="region of interest" description="Disordered" evidence="1">
    <location>
        <begin position="94"/>
        <end position="157"/>
    </location>
</feature>